<accession>A0ACB9CS39</accession>
<comment type="caution">
    <text evidence="1">The sequence shown here is derived from an EMBL/GenBank/DDBJ whole genome shotgun (WGS) entry which is preliminary data.</text>
</comment>
<dbReference type="Proteomes" id="UP001055811">
    <property type="component" value="Linkage Group LG05"/>
</dbReference>
<sequence>MSAGLFSCLILLKLLHVISAEMDTIAASHYIRDGETIISSGEMFELGFFSPGKSKNRYLGSWYNKVSPRTVVWVANRDTSLTNTSGMKFGKDFFSDRESRHE</sequence>
<organism evidence="1 2">
    <name type="scientific">Cichorium intybus</name>
    <name type="common">Chicory</name>
    <dbReference type="NCBI Taxonomy" id="13427"/>
    <lineage>
        <taxon>Eukaryota</taxon>
        <taxon>Viridiplantae</taxon>
        <taxon>Streptophyta</taxon>
        <taxon>Embryophyta</taxon>
        <taxon>Tracheophyta</taxon>
        <taxon>Spermatophyta</taxon>
        <taxon>Magnoliopsida</taxon>
        <taxon>eudicotyledons</taxon>
        <taxon>Gunneridae</taxon>
        <taxon>Pentapetalae</taxon>
        <taxon>asterids</taxon>
        <taxon>campanulids</taxon>
        <taxon>Asterales</taxon>
        <taxon>Asteraceae</taxon>
        <taxon>Cichorioideae</taxon>
        <taxon>Cichorieae</taxon>
        <taxon>Cichoriinae</taxon>
        <taxon>Cichorium</taxon>
    </lineage>
</organism>
<dbReference type="EMBL" id="CM042013">
    <property type="protein sequence ID" value="KAI3737031.1"/>
    <property type="molecule type" value="Genomic_DNA"/>
</dbReference>
<evidence type="ECO:0000313" key="2">
    <source>
        <dbReference type="Proteomes" id="UP001055811"/>
    </source>
</evidence>
<gene>
    <name evidence="1" type="ORF">L2E82_27025</name>
</gene>
<reference evidence="2" key="1">
    <citation type="journal article" date="2022" name="Mol. Ecol. Resour.">
        <title>The genomes of chicory, endive, great burdock and yacon provide insights into Asteraceae palaeo-polyploidization history and plant inulin production.</title>
        <authorList>
            <person name="Fan W."/>
            <person name="Wang S."/>
            <person name="Wang H."/>
            <person name="Wang A."/>
            <person name="Jiang F."/>
            <person name="Liu H."/>
            <person name="Zhao H."/>
            <person name="Xu D."/>
            <person name="Zhang Y."/>
        </authorList>
    </citation>
    <scope>NUCLEOTIDE SEQUENCE [LARGE SCALE GENOMIC DNA]</scope>
    <source>
        <strain evidence="2">cv. Punajuju</strain>
    </source>
</reference>
<proteinExistence type="predicted"/>
<reference evidence="1 2" key="2">
    <citation type="journal article" date="2022" name="Mol. Ecol. Resour.">
        <title>The genomes of chicory, endive, great burdock and yacon provide insights into Asteraceae paleo-polyploidization history and plant inulin production.</title>
        <authorList>
            <person name="Fan W."/>
            <person name="Wang S."/>
            <person name="Wang H."/>
            <person name="Wang A."/>
            <person name="Jiang F."/>
            <person name="Liu H."/>
            <person name="Zhao H."/>
            <person name="Xu D."/>
            <person name="Zhang Y."/>
        </authorList>
    </citation>
    <scope>NUCLEOTIDE SEQUENCE [LARGE SCALE GENOMIC DNA]</scope>
    <source>
        <strain evidence="2">cv. Punajuju</strain>
        <tissue evidence="1">Leaves</tissue>
    </source>
</reference>
<protein>
    <submittedName>
        <fullName evidence="1">Uncharacterized protein</fullName>
    </submittedName>
</protein>
<name>A0ACB9CS39_CICIN</name>
<keyword evidence="2" id="KW-1185">Reference proteome</keyword>
<evidence type="ECO:0000313" key="1">
    <source>
        <dbReference type="EMBL" id="KAI3737031.1"/>
    </source>
</evidence>